<dbReference type="Gene3D" id="2.60.470.10">
    <property type="entry name" value="Acid-sensing ion channels like domains"/>
    <property type="match status" value="1"/>
</dbReference>
<evidence type="ECO:0000256" key="12">
    <source>
        <dbReference type="SAM" id="Phobius"/>
    </source>
</evidence>
<evidence type="ECO:0000256" key="5">
    <source>
        <dbReference type="ARBA" id="ARBA00022989"/>
    </source>
</evidence>
<dbReference type="Gene3D" id="1.10.287.770">
    <property type="entry name" value="YojJ-like"/>
    <property type="match status" value="1"/>
</dbReference>
<dbReference type="Proteomes" id="UP000267029">
    <property type="component" value="Unassembled WGS sequence"/>
</dbReference>
<protein>
    <recommendedName>
        <fullName evidence="15">Amiloride-sensitive sodium channel</fullName>
    </recommendedName>
</protein>
<keyword evidence="3 11" id="KW-0894">Sodium channel</keyword>
<keyword evidence="7 11" id="KW-0406">Ion transport</keyword>
<accession>A0A158QVM3</accession>
<keyword evidence="6" id="KW-0915">Sodium</keyword>
<dbReference type="PANTHER" id="PTHR11690">
    <property type="entry name" value="AMILORIDE-SENSITIVE SODIUM CHANNEL-RELATED"/>
    <property type="match status" value="1"/>
</dbReference>
<keyword evidence="9 11" id="KW-0739">Sodium transport</keyword>
<evidence type="ECO:0000256" key="7">
    <source>
        <dbReference type="ARBA" id="ARBA00023065"/>
    </source>
</evidence>
<evidence type="ECO:0000256" key="10">
    <source>
        <dbReference type="ARBA" id="ARBA00023303"/>
    </source>
</evidence>
<evidence type="ECO:0008006" key="15">
    <source>
        <dbReference type="Google" id="ProtNLM"/>
    </source>
</evidence>
<dbReference type="InterPro" id="IPR001873">
    <property type="entry name" value="ENaC"/>
</dbReference>
<dbReference type="AlphaFoldDB" id="A0A158QVM3"/>
<dbReference type="EMBL" id="UXSR01005463">
    <property type="protein sequence ID" value="VDD82168.1"/>
    <property type="molecule type" value="Genomic_DNA"/>
</dbReference>
<dbReference type="GO" id="GO:0015280">
    <property type="term" value="F:ligand-gated sodium channel activity"/>
    <property type="evidence" value="ECO:0007669"/>
    <property type="project" value="TreeGrafter"/>
</dbReference>
<keyword evidence="5 12" id="KW-1133">Transmembrane helix</keyword>
<evidence type="ECO:0000256" key="8">
    <source>
        <dbReference type="ARBA" id="ARBA00023136"/>
    </source>
</evidence>
<evidence type="ECO:0000313" key="13">
    <source>
        <dbReference type="EMBL" id="VDD82168.1"/>
    </source>
</evidence>
<dbReference type="Pfam" id="PF00858">
    <property type="entry name" value="ASC"/>
    <property type="match status" value="1"/>
</dbReference>
<sequence length="692" mass="79285">MGTLKESTEQTELAGEATAMEYFEKRTPSYLPYYITRHKRLARRRFLHARSKEHALKHINIRTGWLAIFWIIVFLVVMFILYMLLRDLLVTYFSNPIATQILTEHSNLPFPDVTICPVSPFSKRSLSQKEVDELDDLQKQVKQKLNYAGLHASDANVQAAMLIQLATQRRRTQLESYKHLVYCAYNGEHCSFANFTEVVHLRYLKCFTFSPRPNKRNLTGGSGLSIVYLAEQSGSSSEPYMLLNDLESHMFDAPNYDGINVFVHNPGTFPGYEISSMPTSFAVHFGQIARVEVTGLEFVSSSDGSKKCTRNPLPYRYKSFGGSTKCLEYNYTYEDCVANRKQSRILETCGCYSDLLLVPHIPEPDDDPQAVGKPHVLDLSKLKVDFCRDLRHRTSQQARINFECHERLIKLPTSGVLDAYVSPAKIWESRNDPDVRKKLRQEVCPVNCQKTLYQTRSIDLTEIHESFVINLPVLTKHMMDLNFSTVGPNTTLHSRWAQMIDDTSAQLDFAVGKNIAILDIRLSAPRVDTWQEEQTNSLFALMANFGGTLGLCAGISFLSAFFLLIFFGNAFYHMLMSGVFWFWWNVFQGEPSPAAVDDLRIIEMRSREREDRDDNTRPFRSTRHLRAVSKILQEKERSGFFDPWAEAQMQNSPTLASQVGVRAGENYPVIKYLGKQNQWTLSQFTSVHLKHQ</sequence>
<comment type="similarity">
    <text evidence="11">Belongs to the amiloride-sensitive sodium channel (TC 1.A.6) family.</text>
</comment>
<dbReference type="GO" id="GO:0005886">
    <property type="term" value="C:plasma membrane"/>
    <property type="evidence" value="ECO:0007669"/>
    <property type="project" value="TreeGrafter"/>
</dbReference>
<reference evidence="13 14" key="1">
    <citation type="submission" date="2018-10" db="EMBL/GenBank/DDBJ databases">
        <authorList>
            <consortium name="Pathogen Informatics"/>
        </authorList>
    </citation>
    <scope>NUCLEOTIDE SEQUENCE [LARGE SCALE GENOMIC DNA]</scope>
</reference>
<proteinExistence type="inferred from homology"/>
<organism evidence="13 14">
    <name type="scientific">Mesocestoides corti</name>
    <name type="common">Flatworm</name>
    <dbReference type="NCBI Taxonomy" id="53468"/>
    <lineage>
        <taxon>Eukaryota</taxon>
        <taxon>Metazoa</taxon>
        <taxon>Spiralia</taxon>
        <taxon>Lophotrochozoa</taxon>
        <taxon>Platyhelminthes</taxon>
        <taxon>Cestoda</taxon>
        <taxon>Eucestoda</taxon>
        <taxon>Cyclophyllidea</taxon>
        <taxon>Mesocestoididae</taxon>
        <taxon>Mesocestoides</taxon>
    </lineage>
</organism>
<keyword evidence="8 12" id="KW-0472">Membrane</keyword>
<evidence type="ECO:0000256" key="3">
    <source>
        <dbReference type="ARBA" id="ARBA00022461"/>
    </source>
</evidence>
<dbReference type="PANTHER" id="PTHR11690:SF300">
    <property type="entry name" value="PICKPOCKET PROTEIN 19"/>
    <property type="match status" value="1"/>
</dbReference>
<feature type="transmembrane region" description="Helical" evidence="12">
    <location>
        <begin position="538"/>
        <end position="567"/>
    </location>
</feature>
<evidence type="ECO:0000256" key="1">
    <source>
        <dbReference type="ARBA" id="ARBA00004141"/>
    </source>
</evidence>
<evidence type="ECO:0000256" key="9">
    <source>
        <dbReference type="ARBA" id="ARBA00023201"/>
    </source>
</evidence>
<comment type="subcellular location">
    <subcellularLocation>
        <location evidence="1">Membrane</location>
        <topology evidence="1">Multi-pass membrane protein</topology>
    </subcellularLocation>
</comment>
<dbReference type="OrthoDB" id="6265222at2759"/>
<feature type="transmembrane region" description="Helical" evidence="12">
    <location>
        <begin position="65"/>
        <end position="85"/>
    </location>
</feature>
<evidence type="ECO:0000256" key="11">
    <source>
        <dbReference type="RuleBase" id="RU000679"/>
    </source>
</evidence>
<name>A0A158QVM3_MESCO</name>
<keyword evidence="2 11" id="KW-0813">Transport</keyword>
<dbReference type="STRING" id="53468.A0A158QVM3"/>
<evidence type="ECO:0000313" key="14">
    <source>
        <dbReference type="Proteomes" id="UP000267029"/>
    </source>
</evidence>
<evidence type="ECO:0000256" key="2">
    <source>
        <dbReference type="ARBA" id="ARBA00022448"/>
    </source>
</evidence>
<keyword evidence="10 11" id="KW-0407">Ion channel</keyword>
<evidence type="ECO:0000256" key="6">
    <source>
        <dbReference type="ARBA" id="ARBA00023053"/>
    </source>
</evidence>
<dbReference type="PRINTS" id="PR01078">
    <property type="entry name" value="AMINACHANNEL"/>
</dbReference>
<keyword evidence="4 11" id="KW-0812">Transmembrane</keyword>
<keyword evidence="14" id="KW-1185">Reference proteome</keyword>
<gene>
    <name evidence="13" type="ORF">MCOS_LOCUS8171</name>
</gene>
<evidence type="ECO:0000256" key="4">
    <source>
        <dbReference type="ARBA" id="ARBA00022692"/>
    </source>
</evidence>